<organism evidence="1">
    <name type="scientific">freshwater metagenome</name>
    <dbReference type="NCBI Taxonomy" id="449393"/>
    <lineage>
        <taxon>unclassified sequences</taxon>
        <taxon>metagenomes</taxon>
        <taxon>ecological metagenomes</taxon>
    </lineage>
</organism>
<evidence type="ECO:0000313" key="1">
    <source>
        <dbReference type="EMBL" id="CAB4995848.1"/>
    </source>
</evidence>
<protein>
    <submittedName>
        <fullName evidence="1">Unannotated protein</fullName>
    </submittedName>
</protein>
<accession>A0A6J7NT54</accession>
<dbReference type="EMBL" id="CAFBOG010000235">
    <property type="protein sequence ID" value="CAB4995848.1"/>
    <property type="molecule type" value="Genomic_DNA"/>
</dbReference>
<proteinExistence type="predicted"/>
<gene>
    <name evidence="1" type="ORF">UFOPK3914_01860</name>
</gene>
<reference evidence="1" key="1">
    <citation type="submission" date="2020-05" db="EMBL/GenBank/DDBJ databases">
        <authorList>
            <person name="Chiriac C."/>
            <person name="Salcher M."/>
            <person name="Ghai R."/>
            <person name="Kavagutti S V."/>
        </authorList>
    </citation>
    <scope>NUCLEOTIDE SEQUENCE</scope>
</reference>
<dbReference type="AlphaFoldDB" id="A0A6J7NT54"/>
<name>A0A6J7NT54_9ZZZZ</name>
<sequence>MHERPQKVRVTLYTLSRIEDQAITSGQIARISIRYKRIVLNKSNDPSGNGRQHVQANLGLLPVPLKATIKNI</sequence>